<organism evidence="1 2">
    <name type="scientific">Paraglomus brasilianum</name>
    <dbReference type="NCBI Taxonomy" id="144538"/>
    <lineage>
        <taxon>Eukaryota</taxon>
        <taxon>Fungi</taxon>
        <taxon>Fungi incertae sedis</taxon>
        <taxon>Mucoromycota</taxon>
        <taxon>Glomeromycotina</taxon>
        <taxon>Glomeromycetes</taxon>
        <taxon>Paraglomerales</taxon>
        <taxon>Paraglomeraceae</taxon>
        <taxon>Paraglomus</taxon>
    </lineage>
</organism>
<reference evidence="1" key="1">
    <citation type="submission" date="2021-06" db="EMBL/GenBank/DDBJ databases">
        <authorList>
            <person name="Kallberg Y."/>
            <person name="Tangrot J."/>
            <person name="Rosling A."/>
        </authorList>
    </citation>
    <scope>NUCLEOTIDE SEQUENCE</scope>
    <source>
        <strain evidence="1">BR232B</strain>
    </source>
</reference>
<accession>A0A9N9F8Y9</accession>
<name>A0A9N9F8Y9_9GLOM</name>
<sequence>MEIALFRKKEEPATSLATIKCKIKRQKIPAMLLDSDAEMAIVTEDIVKRVGAQIDKSEKYDLSGIATIPIESIGI</sequence>
<comment type="caution">
    <text evidence="1">The sequence shown here is derived from an EMBL/GenBank/DDBJ whole genome shotgun (WGS) entry which is preliminary data.</text>
</comment>
<protein>
    <submittedName>
        <fullName evidence="1">7643_t:CDS:1</fullName>
    </submittedName>
</protein>
<dbReference type="OrthoDB" id="2431104at2759"/>
<evidence type="ECO:0000313" key="1">
    <source>
        <dbReference type="EMBL" id="CAG8519013.1"/>
    </source>
</evidence>
<feature type="non-terminal residue" evidence="1">
    <location>
        <position position="75"/>
    </location>
</feature>
<dbReference type="Proteomes" id="UP000789739">
    <property type="component" value="Unassembled WGS sequence"/>
</dbReference>
<gene>
    <name evidence="1" type="ORF">PBRASI_LOCUS3523</name>
</gene>
<evidence type="ECO:0000313" key="2">
    <source>
        <dbReference type="Proteomes" id="UP000789739"/>
    </source>
</evidence>
<dbReference type="EMBL" id="CAJVPI010000322">
    <property type="protein sequence ID" value="CAG8519013.1"/>
    <property type="molecule type" value="Genomic_DNA"/>
</dbReference>
<proteinExistence type="predicted"/>
<keyword evidence="2" id="KW-1185">Reference proteome</keyword>
<dbReference type="AlphaFoldDB" id="A0A9N9F8Y9"/>